<dbReference type="EMBL" id="AP023094">
    <property type="protein sequence ID" value="BCE44921.1"/>
    <property type="molecule type" value="Genomic_DNA"/>
</dbReference>
<dbReference type="EMBL" id="AP023097">
    <property type="protein sequence ID" value="BCE71235.1"/>
    <property type="molecule type" value="Genomic_DNA"/>
</dbReference>
<protein>
    <submittedName>
        <fullName evidence="1">Uncharacterized protein</fullName>
    </submittedName>
</protein>
<reference evidence="5" key="6">
    <citation type="submission" date="2020-05" db="EMBL/GenBank/DDBJ databases">
        <title>Complete genome sequence of Bradyrhizobium diazoefficiens XF5 isolated from soybean nodule.</title>
        <authorList>
            <person name="Noda R."/>
            <person name="Kakizaki K."/>
            <person name="Minamisawa K."/>
        </authorList>
    </citation>
    <scope>NUCLEOTIDE SEQUENCE</scope>
    <source>
        <strain evidence="5">XF5</strain>
    </source>
</reference>
<reference evidence="1" key="1">
    <citation type="submission" date="2020-05" db="EMBL/GenBank/DDBJ databases">
        <title>Complete genome sequence of Bradyrhizobium diazoefficiens XF1 isolated from soybean nodule.</title>
        <authorList>
            <person name="Noda R."/>
            <person name="Kakizaki K."/>
            <person name="Minamisawa K."/>
        </authorList>
    </citation>
    <scope>NUCLEOTIDE SEQUENCE</scope>
    <source>
        <strain evidence="1">XF1</strain>
    </source>
</reference>
<evidence type="ECO:0000313" key="8">
    <source>
        <dbReference type="EMBL" id="BCE79917.1"/>
    </source>
</evidence>
<evidence type="ECO:0000313" key="9">
    <source>
        <dbReference type="EMBL" id="BCE88465.1"/>
    </source>
</evidence>
<evidence type="ECO:0000313" key="3">
    <source>
        <dbReference type="EMBL" id="BCE36312.1"/>
    </source>
</evidence>
<reference evidence="9" key="2">
    <citation type="submission" date="2020-05" db="EMBL/GenBank/DDBJ databases">
        <title>Complete genome sequence of Bradyrhizobium diazoefficiens XF10 isolated from soybean nodule.</title>
        <authorList>
            <person name="Noda R."/>
            <person name="Kakizaki K."/>
            <person name="Minamisawa K."/>
        </authorList>
    </citation>
    <scope>NUCLEOTIDE SEQUENCE</scope>
    <source>
        <strain evidence="9">XF10</strain>
    </source>
</reference>
<reference evidence="6" key="7">
    <citation type="submission" date="2020-05" db="EMBL/GenBank/DDBJ databases">
        <title>Complete genome sequence of Bradyrhizobium diazoefficiens XF6 isolated from soybean nodule.</title>
        <authorList>
            <person name="Noda R."/>
            <person name="Kakizaki K."/>
            <person name="Minamisawa K."/>
        </authorList>
    </citation>
    <scope>NUCLEOTIDE SEQUENCE</scope>
    <source>
        <strain evidence="6">XF6</strain>
    </source>
</reference>
<dbReference type="EMBL" id="AP023095">
    <property type="protein sequence ID" value="BCE53826.1"/>
    <property type="molecule type" value="Genomic_DNA"/>
</dbReference>
<dbReference type="EMBL" id="AP023096">
    <property type="protein sequence ID" value="BCE62547.1"/>
    <property type="molecule type" value="Genomic_DNA"/>
</dbReference>
<evidence type="ECO:0000313" key="1">
    <source>
        <dbReference type="EMBL" id="BCE18669.1"/>
    </source>
</evidence>
<reference evidence="2" key="3">
    <citation type="submission" date="2020-05" db="EMBL/GenBank/DDBJ databases">
        <title>Complete genome sequence of Bradyrhizobium diazoefficiens XF2 isolated from soybean nodule.</title>
        <authorList>
            <person name="Noda R."/>
            <person name="Kakizaki K."/>
            <person name="Minamisawa K."/>
        </authorList>
    </citation>
    <scope>NUCLEOTIDE SEQUENCE</scope>
    <source>
        <strain evidence="2">XF2</strain>
    </source>
</reference>
<evidence type="ECO:0000313" key="5">
    <source>
        <dbReference type="EMBL" id="BCE53826.1"/>
    </source>
</evidence>
<reference evidence="3" key="4">
    <citation type="submission" date="2020-05" db="EMBL/GenBank/DDBJ databases">
        <title>Complete genome sequence of Bradyrhizobium diazoefficiens XF3 isolated from soybean nodule.</title>
        <authorList>
            <person name="Noda R."/>
            <person name="Kakizaki K."/>
            <person name="Minamisawa K."/>
        </authorList>
    </citation>
    <scope>NUCLEOTIDE SEQUENCE</scope>
    <source>
        <strain evidence="3">XF3</strain>
    </source>
</reference>
<dbReference type="EMBL" id="AP023093">
    <property type="protein sequence ID" value="BCE36312.1"/>
    <property type="molecule type" value="Genomic_DNA"/>
</dbReference>
<accession>A0A809WVM4</accession>
<dbReference type="EMBL" id="AP023098">
    <property type="protein sequence ID" value="BCE79917.1"/>
    <property type="molecule type" value="Genomic_DNA"/>
</dbReference>
<reference evidence="8" key="9">
    <citation type="submission" date="2020-05" db="EMBL/GenBank/DDBJ databases">
        <title>Complete genome sequence of Bradyrhizobium diazoefficiens XF9 isolated from soybean nodule.</title>
        <authorList>
            <person name="Noda R."/>
            <person name="Kakizaki K."/>
            <person name="Minamisawa K."/>
        </authorList>
    </citation>
    <scope>NUCLEOTIDE SEQUENCE</scope>
    <source>
        <strain evidence="8">XF9</strain>
    </source>
</reference>
<dbReference type="EMBL" id="AP023092">
    <property type="protein sequence ID" value="BCE27548.1"/>
    <property type="molecule type" value="Genomic_DNA"/>
</dbReference>
<dbReference type="EMBL" id="AP023099">
    <property type="protein sequence ID" value="BCE88465.1"/>
    <property type="molecule type" value="Genomic_DNA"/>
</dbReference>
<evidence type="ECO:0000313" key="2">
    <source>
        <dbReference type="EMBL" id="BCE27548.1"/>
    </source>
</evidence>
<dbReference type="AlphaFoldDB" id="A0A809WVM4"/>
<organism evidence="1">
    <name type="scientific">Bradyrhizobium diazoefficiens</name>
    <dbReference type="NCBI Taxonomy" id="1355477"/>
    <lineage>
        <taxon>Bacteria</taxon>
        <taxon>Pseudomonadati</taxon>
        <taxon>Pseudomonadota</taxon>
        <taxon>Alphaproteobacteria</taxon>
        <taxon>Hyphomicrobiales</taxon>
        <taxon>Nitrobacteraceae</taxon>
        <taxon>Bradyrhizobium</taxon>
    </lineage>
</organism>
<gene>
    <name evidence="9" type="ORF">XF10B_12630</name>
    <name evidence="1" type="ORF">XF1B_13500</name>
    <name evidence="2" type="ORF">XF2B_13170</name>
    <name evidence="3" type="ORF">XF3B_13430</name>
    <name evidence="4" type="ORF">XF4B_12700</name>
    <name evidence="5" type="ORF">XF5B_13380</name>
    <name evidence="6" type="ORF">XF6B_13460</name>
    <name evidence="7" type="ORF">XF8B_13460</name>
    <name evidence="8" type="ORF">XF9B_13380</name>
</gene>
<evidence type="ECO:0000313" key="7">
    <source>
        <dbReference type="EMBL" id="BCE71235.1"/>
    </source>
</evidence>
<proteinExistence type="predicted"/>
<name>A0A809WVM4_9BRAD</name>
<reference evidence="4" key="5">
    <citation type="submission" date="2020-05" db="EMBL/GenBank/DDBJ databases">
        <title>Complete genome sequence of Bradyrhizobium diazoefficiens XF4 isolated from soybean nodule.</title>
        <authorList>
            <person name="Noda R."/>
            <person name="Kakizaki K."/>
            <person name="Minamisawa K."/>
        </authorList>
    </citation>
    <scope>NUCLEOTIDE SEQUENCE</scope>
    <source>
        <strain evidence="4">XF4</strain>
    </source>
</reference>
<sequence length="60" mass="6513">MRHSLAIPVLGEGRSYVVTNVDRGAVDAAASGTRMRDQGEMNLVRSCCVQTDGAEVRRSY</sequence>
<evidence type="ECO:0000313" key="4">
    <source>
        <dbReference type="EMBL" id="BCE44921.1"/>
    </source>
</evidence>
<dbReference type="EMBL" id="AP023091">
    <property type="protein sequence ID" value="BCE18669.1"/>
    <property type="molecule type" value="Genomic_DNA"/>
</dbReference>
<reference evidence="7" key="8">
    <citation type="submission" date="2020-05" db="EMBL/GenBank/DDBJ databases">
        <title>Complete genome sequence of Bradyrhizobium diazoefficiens XF8 isolated from soybean nodule.</title>
        <authorList>
            <person name="Noda R."/>
            <person name="Kakizaki K."/>
            <person name="Minamisawa K."/>
        </authorList>
    </citation>
    <scope>NUCLEOTIDE SEQUENCE</scope>
    <source>
        <strain evidence="7">XF8</strain>
    </source>
</reference>
<evidence type="ECO:0000313" key="6">
    <source>
        <dbReference type="EMBL" id="BCE62547.1"/>
    </source>
</evidence>